<reference evidence="1 2" key="1">
    <citation type="journal article" date="2014" name="Int. J. Syst. Evol. Microbiol.">
        <title>Complete genome sequence of Corynebacterium casei LMG S-19264T (=DSM 44701T), isolated from a smear-ripened cheese.</title>
        <authorList>
            <consortium name="US DOE Joint Genome Institute (JGI-PGF)"/>
            <person name="Walter F."/>
            <person name="Albersmeier A."/>
            <person name="Kalinowski J."/>
            <person name="Ruckert C."/>
        </authorList>
    </citation>
    <scope>NUCLEOTIDE SEQUENCE [LARGE SCALE GENOMIC DNA]</scope>
    <source>
        <strain evidence="1 2">NBRC 112289</strain>
    </source>
</reference>
<name>A0AA37UFL6_9MICO</name>
<keyword evidence="2" id="KW-1185">Reference proteome</keyword>
<evidence type="ECO:0000313" key="1">
    <source>
        <dbReference type="EMBL" id="GMA29568.1"/>
    </source>
</evidence>
<organism evidence="1 2">
    <name type="scientific">Arenivirga flava</name>
    <dbReference type="NCBI Taxonomy" id="1930060"/>
    <lineage>
        <taxon>Bacteria</taxon>
        <taxon>Bacillati</taxon>
        <taxon>Actinomycetota</taxon>
        <taxon>Actinomycetes</taxon>
        <taxon>Micrococcales</taxon>
        <taxon>Microbacteriaceae</taxon>
        <taxon>Arenivirga</taxon>
    </lineage>
</organism>
<proteinExistence type="predicted"/>
<gene>
    <name evidence="1" type="ORF">GCM10025874_28210</name>
</gene>
<comment type="caution">
    <text evidence="1">The sequence shown here is derived from an EMBL/GenBank/DDBJ whole genome shotgun (WGS) entry which is preliminary data.</text>
</comment>
<accession>A0AA37UFL6</accession>
<dbReference type="AlphaFoldDB" id="A0AA37UFL6"/>
<evidence type="ECO:0000313" key="2">
    <source>
        <dbReference type="Proteomes" id="UP001157160"/>
    </source>
</evidence>
<protein>
    <submittedName>
        <fullName evidence="1">Uncharacterized protein</fullName>
    </submittedName>
</protein>
<dbReference type="Proteomes" id="UP001157160">
    <property type="component" value="Unassembled WGS sequence"/>
</dbReference>
<sequence>MTGRALRLASTRLFRRTGDPYVYPYEVDLYFDDLGVRVAIGEGDAHGAHGGVFSVIEALAPHWVEHFRKAGAEWLRPYLERMVLGEQVLEREIVDHFVRLHGRAPDSSPLRSRGGHDDLAGRIELHPRRSLAGSIAVWGAFRGRPFDDSHAILSAGARMDGSVRIELDGDESLILWQPEGFVIGADGLTVE</sequence>
<dbReference type="EMBL" id="BSUL01000001">
    <property type="protein sequence ID" value="GMA29568.1"/>
    <property type="molecule type" value="Genomic_DNA"/>
</dbReference>